<keyword evidence="1" id="KW-0808">Transferase</keyword>
<name>A0ABQ9ENE0_TEGGR</name>
<comment type="caution">
    <text evidence="2">The sequence shown here is derived from an EMBL/GenBank/DDBJ whole genome shotgun (WGS) entry which is preliminary data.</text>
</comment>
<keyword evidence="3" id="KW-1185">Reference proteome</keyword>
<evidence type="ECO:0000313" key="3">
    <source>
        <dbReference type="Proteomes" id="UP001217089"/>
    </source>
</evidence>
<dbReference type="PRINTS" id="PR00143">
    <property type="entry name" value="CITRTSNTHASE"/>
</dbReference>
<dbReference type="PANTHER" id="PTHR11739:SF8">
    <property type="entry name" value="CITRATE SYNTHASE, MITOCHONDRIAL"/>
    <property type="match status" value="1"/>
</dbReference>
<evidence type="ECO:0000313" key="2">
    <source>
        <dbReference type="EMBL" id="KAJ8306771.1"/>
    </source>
</evidence>
<reference evidence="2 3" key="1">
    <citation type="submission" date="2022-12" db="EMBL/GenBank/DDBJ databases">
        <title>Chromosome-level genome of Tegillarca granosa.</title>
        <authorList>
            <person name="Kim J."/>
        </authorList>
    </citation>
    <scope>NUCLEOTIDE SEQUENCE [LARGE SCALE GENOMIC DNA]</scope>
    <source>
        <strain evidence="2">Teg-2019</strain>
        <tissue evidence="2">Adductor muscle</tissue>
    </source>
</reference>
<dbReference type="Pfam" id="PF00285">
    <property type="entry name" value="Citrate_synt"/>
    <property type="match status" value="1"/>
</dbReference>
<proteinExistence type="inferred from homology"/>
<dbReference type="Gene3D" id="1.10.230.10">
    <property type="entry name" value="Cytochrome P450-Terp, domain 2"/>
    <property type="match status" value="1"/>
</dbReference>
<accession>A0ABQ9ENE0</accession>
<gene>
    <name evidence="2" type="ORF">KUTeg_015674</name>
</gene>
<dbReference type="PANTHER" id="PTHR11739">
    <property type="entry name" value="CITRATE SYNTHASE"/>
    <property type="match status" value="1"/>
</dbReference>
<dbReference type="InterPro" id="IPR002020">
    <property type="entry name" value="Citrate_synthase"/>
</dbReference>
<organism evidence="2 3">
    <name type="scientific">Tegillarca granosa</name>
    <name type="common">Malaysian cockle</name>
    <name type="synonym">Anadara granosa</name>
    <dbReference type="NCBI Taxonomy" id="220873"/>
    <lineage>
        <taxon>Eukaryota</taxon>
        <taxon>Metazoa</taxon>
        <taxon>Spiralia</taxon>
        <taxon>Lophotrochozoa</taxon>
        <taxon>Mollusca</taxon>
        <taxon>Bivalvia</taxon>
        <taxon>Autobranchia</taxon>
        <taxon>Pteriomorphia</taxon>
        <taxon>Arcoida</taxon>
        <taxon>Arcoidea</taxon>
        <taxon>Arcidae</taxon>
        <taxon>Tegillarca</taxon>
    </lineage>
</organism>
<protein>
    <recommendedName>
        <fullName evidence="1">Citrate synthase</fullName>
    </recommendedName>
</protein>
<dbReference type="InterPro" id="IPR036969">
    <property type="entry name" value="Citrate_synthase_sf"/>
</dbReference>
<dbReference type="Gene3D" id="1.10.580.10">
    <property type="entry name" value="Citrate Synthase, domain 1"/>
    <property type="match status" value="1"/>
</dbReference>
<dbReference type="InterPro" id="IPR016143">
    <property type="entry name" value="Citrate_synth-like_sm_a-sub"/>
</dbReference>
<comment type="similarity">
    <text evidence="1">Belongs to the citrate synthase family.</text>
</comment>
<dbReference type="NCBIfam" id="NF007128">
    <property type="entry name" value="PRK09569.1"/>
    <property type="match status" value="1"/>
</dbReference>
<dbReference type="SUPFAM" id="SSF48256">
    <property type="entry name" value="Citrate synthase"/>
    <property type="match status" value="1"/>
</dbReference>
<dbReference type="InterPro" id="IPR016142">
    <property type="entry name" value="Citrate_synth-like_lrg_a-sub"/>
</dbReference>
<sequence length="385" mass="43402">MEDKILFEIKESHLDTGLRGFPVGTCGTSKVDPTKGLSYRGYFIKELARKRPIEVIYLLLNGELPDEEQFKQFHEELLTHYVDDPGLVKHLDSLPKNSHPMNWFISALNYYGMIHNTKDWRKDALKVIINIPTLVARIYQVYYGWERINPKPELGYMENFVHMISPPNKNPKLIDLMNVFDILHYDHGGGNLSTFVGKAVSSGHADMFESLIGAMCGLAGPLHGKANQECFRFIQECYDAIGTPDDEQVIIDYLEKLLASGKVIFGFGHAVLRVEDTRATILYELGKEISATDPYFNLALKIRTAGTKLLSQKEKISNPYPNVDAVTGTLLNAMGLTDSNFYTVLFGMSRCIGIACQIYHDRVTARNGKGNPIVRPKYIYTGPVR</sequence>
<dbReference type="Proteomes" id="UP001217089">
    <property type="component" value="Unassembled WGS sequence"/>
</dbReference>
<evidence type="ECO:0000256" key="1">
    <source>
        <dbReference type="RuleBase" id="RU000441"/>
    </source>
</evidence>
<dbReference type="EMBL" id="JARBDR010000803">
    <property type="protein sequence ID" value="KAJ8306771.1"/>
    <property type="molecule type" value="Genomic_DNA"/>
</dbReference>